<gene>
    <name evidence="4" type="ORF">SMRZ_LOCUS20855</name>
</gene>
<protein>
    <submittedName>
        <fullName evidence="4">Uncharacterized protein</fullName>
    </submittedName>
</protein>
<name>A0A183MXT0_9TREM</name>
<keyword evidence="3" id="KW-0176">Collagen</keyword>
<evidence type="ECO:0000313" key="4">
    <source>
        <dbReference type="EMBL" id="VDP37370.1"/>
    </source>
</evidence>
<keyword evidence="5" id="KW-1185">Reference proteome</keyword>
<dbReference type="AlphaFoldDB" id="A0A183MXT0"/>
<evidence type="ECO:0000256" key="2">
    <source>
        <dbReference type="ARBA" id="ARBA00022525"/>
    </source>
</evidence>
<dbReference type="GO" id="GO:0005576">
    <property type="term" value="C:extracellular region"/>
    <property type="evidence" value="ECO:0007669"/>
    <property type="project" value="UniProtKB-SubCell"/>
</dbReference>
<feature type="non-terminal residue" evidence="4">
    <location>
        <position position="1"/>
    </location>
</feature>
<organism evidence="4 5">
    <name type="scientific">Schistosoma margrebowiei</name>
    <dbReference type="NCBI Taxonomy" id="48269"/>
    <lineage>
        <taxon>Eukaryota</taxon>
        <taxon>Metazoa</taxon>
        <taxon>Spiralia</taxon>
        <taxon>Lophotrochozoa</taxon>
        <taxon>Platyhelminthes</taxon>
        <taxon>Trematoda</taxon>
        <taxon>Digenea</taxon>
        <taxon>Strigeidida</taxon>
        <taxon>Schistosomatoidea</taxon>
        <taxon>Schistosomatidae</taxon>
        <taxon>Schistosoma</taxon>
    </lineage>
</organism>
<evidence type="ECO:0000256" key="1">
    <source>
        <dbReference type="ARBA" id="ARBA00004613"/>
    </source>
</evidence>
<dbReference type="GO" id="GO:0005581">
    <property type="term" value="C:collagen trimer"/>
    <property type="evidence" value="ECO:0007669"/>
    <property type="project" value="UniProtKB-KW"/>
</dbReference>
<dbReference type="PROSITE" id="PS51461">
    <property type="entry name" value="NC1_FIB"/>
    <property type="match status" value="1"/>
</dbReference>
<comment type="subcellular location">
    <subcellularLocation>
        <location evidence="1">Secreted</location>
    </subcellularLocation>
</comment>
<dbReference type="Gene3D" id="2.60.120.1000">
    <property type="match status" value="1"/>
</dbReference>
<dbReference type="GO" id="GO:0005201">
    <property type="term" value="F:extracellular matrix structural constituent"/>
    <property type="evidence" value="ECO:0007669"/>
    <property type="project" value="InterPro"/>
</dbReference>
<dbReference type="EMBL" id="UZAI01018479">
    <property type="protein sequence ID" value="VDP37370.1"/>
    <property type="molecule type" value="Genomic_DNA"/>
</dbReference>
<dbReference type="STRING" id="48269.A0A183MXT0"/>
<dbReference type="Proteomes" id="UP000277204">
    <property type="component" value="Unassembled WGS sequence"/>
</dbReference>
<dbReference type="Pfam" id="PF01410">
    <property type="entry name" value="COLFI"/>
    <property type="match status" value="1"/>
</dbReference>
<evidence type="ECO:0000256" key="3">
    <source>
        <dbReference type="ARBA" id="ARBA00023119"/>
    </source>
</evidence>
<sequence length="48" mass="5544">ERSKQKASSVFEFVTRKPNLLPLVDIQLKEFGESDQEIGYYMDAVCFS</sequence>
<dbReference type="InterPro" id="IPR000885">
    <property type="entry name" value="Fib_collagen_C"/>
</dbReference>
<reference evidence="4 5" key="1">
    <citation type="submission" date="2018-11" db="EMBL/GenBank/DDBJ databases">
        <authorList>
            <consortium name="Pathogen Informatics"/>
        </authorList>
    </citation>
    <scope>NUCLEOTIDE SEQUENCE [LARGE SCALE GENOMIC DNA]</scope>
    <source>
        <strain evidence="4 5">Zambia</strain>
    </source>
</reference>
<evidence type="ECO:0000313" key="5">
    <source>
        <dbReference type="Proteomes" id="UP000277204"/>
    </source>
</evidence>
<proteinExistence type="predicted"/>
<keyword evidence="2" id="KW-0964">Secreted</keyword>
<accession>A0A183MXT0</accession>